<evidence type="ECO:0000256" key="1">
    <source>
        <dbReference type="SAM" id="MobiDB-lite"/>
    </source>
</evidence>
<gene>
    <name evidence="2" type="ORF">PGRI_073490</name>
</gene>
<reference evidence="2 3" key="1">
    <citation type="journal article" date="2016" name="BMC Genomics">
        <title>Genome sequencing and secondary metabolism of the postharvest pathogen Penicillium griseofulvum.</title>
        <authorList>
            <person name="Banani H."/>
            <person name="Marcet-Houben M."/>
            <person name="Ballester A.R."/>
            <person name="Abbruscato P."/>
            <person name="Gonzalez-Candelas L."/>
            <person name="Gabaldon T."/>
            <person name="Spadaro D."/>
        </authorList>
    </citation>
    <scope>NUCLEOTIDE SEQUENCE [LARGE SCALE GENOMIC DNA]</scope>
    <source>
        <strain evidence="2 3">PG3</strain>
    </source>
</reference>
<dbReference type="OMA" id="YSWLSVK"/>
<feature type="compositionally biased region" description="Low complexity" evidence="1">
    <location>
        <begin position="101"/>
        <end position="112"/>
    </location>
</feature>
<dbReference type="OrthoDB" id="4414363at2759"/>
<sequence length="328" mass="36004">MDLASARGTKLSDIVVDHRPSTGRGKKLTLAQESVLKRLYEQELPSVSNAGAPLKGFWVNLASRFSEQTGREYSWLSVKRRAAGWRQKSPEVDRQLDVSHASGVGAEASVAGPSNQDIGRDTPRYQGSSDSEKPTLPQASPSPQLWDSKTRELTPLERSRGVGDWLQRSLFSGVTAPSQDNDSNIESSRISQRRPRSRSPDRVSQPRYRRRSPSPTRRTKIVSKRLHHHLASSDAIFASGPNPLSSSSAHEDMQLGQPSNRTPGGLNRVQESVEEDDPDDPGHDSAGSKRGESELSNGLTESPHLSGQDDLPLAPAPIMRRRVANERT</sequence>
<dbReference type="RefSeq" id="XP_040652740.1">
    <property type="nucleotide sequence ID" value="XM_040795063.1"/>
</dbReference>
<dbReference type="EMBL" id="LHQR01000013">
    <property type="protein sequence ID" value="KXG54205.1"/>
    <property type="molecule type" value="Genomic_DNA"/>
</dbReference>
<dbReference type="AlphaFoldDB" id="A0A135LZ39"/>
<feature type="compositionally biased region" description="Polar residues" evidence="1">
    <location>
        <begin position="294"/>
        <end position="305"/>
    </location>
</feature>
<feature type="compositionally biased region" description="Basic residues" evidence="1">
    <location>
        <begin position="207"/>
        <end position="230"/>
    </location>
</feature>
<keyword evidence="3" id="KW-1185">Reference proteome</keyword>
<feature type="region of interest" description="Disordered" evidence="1">
    <location>
        <begin position="101"/>
        <end position="152"/>
    </location>
</feature>
<name>A0A135LZ39_PENPA</name>
<organism evidence="2 3">
    <name type="scientific">Penicillium patulum</name>
    <name type="common">Penicillium griseofulvum</name>
    <dbReference type="NCBI Taxonomy" id="5078"/>
    <lineage>
        <taxon>Eukaryota</taxon>
        <taxon>Fungi</taxon>
        <taxon>Dikarya</taxon>
        <taxon>Ascomycota</taxon>
        <taxon>Pezizomycotina</taxon>
        <taxon>Eurotiomycetes</taxon>
        <taxon>Eurotiomycetidae</taxon>
        <taxon>Eurotiales</taxon>
        <taxon>Aspergillaceae</taxon>
        <taxon>Penicillium</taxon>
    </lineage>
</organism>
<accession>A0A135LZ39</accession>
<dbReference type="Proteomes" id="UP000070168">
    <property type="component" value="Unassembled WGS sequence"/>
</dbReference>
<proteinExistence type="predicted"/>
<feature type="compositionally biased region" description="Polar residues" evidence="1">
    <location>
        <begin position="137"/>
        <end position="147"/>
    </location>
</feature>
<evidence type="ECO:0000313" key="3">
    <source>
        <dbReference type="Proteomes" id="UP000070168"/>
    </source>
</evidence>
<comment type="caution">
    <text evidence="2">The sequence shown here is derived from an EMBL/GenBank/DDBJ whole genome shotgun (WGS) entry which is preliminary data.</text>
</comment>
<dbReference type="GeneID" id="63710363"/>
<feature type="region of interest" description="Disordered" evidence="1">
    <location>
        <begin position="173"/>
        <end position="328"/>
    </location>
</feature>
<protein>
    <submittedName>
        <fullName evidence="2">Uncharacterized protein</fullName>
    </submittedName>
</protein>
<evidence type="ECO:0000313" key="2">
    <source>
        <dbReference type="EMBL" id="KXG54205.1"/>
    </source>
</evidence>
<feature type="compositionally biased region" description="Polar residues" evidence="1">
    <location>
        <begin position="173"/>
        <end position="186"/>
    </location>
</feature>
<feature type="compositionally biased region" description="Basic and acidic residues" evidence="1">
    <location>
        <begin position="280"/>
        <end position="293"/>
    </location>
</feature>